<comment type="caution">
    <text evidence="3">The sequence shown here is derived from an EMBL/GenBank/DDBJ whole genome shotgun (WGS) entry which is preliminary data.</text>
</comment>
<organism evidence="3 4">
    <name type="scientific">Geodia barretti</name>
    <name type="common">Barrett's horny sponge</name>
    <dbReference type="NCBI Taxonomy" id="519541"/>
    <lineage>
        <taxon>Eukaryota</taxon>
        <taxon>Metazoa</taxon>
        <taxon>Porifera</taxon>
        <taxon>Demospongiae</taxon>
        <taxon>Heteroscleromorpha</taxon>
        <taxon>Tetractinellida</taxon>
        <taxon>Astrophorina</taxon>
        <taxon>Geodiidae</taxon>
        <taxon>Geodia</taxon>
    </lineage>
</organism>
<keyword evidence="2" id="KW-1133">Transmembrane helix</keyword>
<feature type="transmembrane region" description="Helical" evidence="2">
    <location>
        <begin position="69"/>
        <end position="87"/>
    </location>
</feature>
<keyword evidence="2" id="KW-0812">Transmembrane</keyword>
<reference evidence="3" key="1">
    <citation type="submission" date="2023-03" db="EMBL/GenBank/DDBJ databases">
        <authorList>
            <person name="Steffen K."/>
            <person name="Cardenas P."/>
        </authorList>
    </citation>
    <scope>NUCLEOTIDE SEQUENCE</scope>
</reference>
<protein>
    <submittedName>
        <fullName evidence="3">Uncharacterized protein</fullName>
    </submittedName>
</protein>
<keyword evidence="4" id="KW-1185">Reference proteome</keyword>
<name>A0AA35WHK6_GEOBA</name>
<gene>
    <name evidence="3" type="ORF">GBAR_LOCUS12403</name>
</gene>
<sequence length="118" mass="13113">MRSSLIFCRLQPTLSLDAARRTARPCGRRWLAFKKSDDPISFSRSGARTFRIVDDSIMTGPVEQKRGRYAIPLGLVTFAALVYLGFIREETTSDKSVFTPPTVVQQPTDLDNGSGDKS</sequence>
<feature type="region of interest" description="Disordered" evidence="1">
    <location>
        <begin position="97"/>
        <end position="118"/>
    </location>
</feature>
<evidence type="ECO:0000313" key="3">
    <source>
        <dbReference type="EMBL" id="CAI8020799.1"/>
    </source>
</evidence>
<dbReference type="EMBL" id="CASHTH010001847">
    <property type="protein sequence ID" value="CAI8020799.1"/>
    <property type="molecule type" value="Genomic_DNA"/>
</dbReference>
<evidence type="ECO:0000256" key="2">
    <source>
        <dbReference type="SAM" id="Phobius"/>
    </source>
</evidence>
<proteinExistence type="predicted"/>
<accession>A0AA35WHK6</accession>
<evidence type="ECO:0000313" key="4">
    <source>
        <dbReference type="Proteomes" id="UP001174909"/>
    </source>
</evidence>
<feature type="compositionally biased region" description="Polar residues" evidence="1">
    <location>
        <begin position="102"/>
        <end position="111"/>
    </location>
</feature>
<evidence type="ECO:0000256" key="1">
    <source>
        <dbReference type="SAM" id="MobiDB-lite"/>
    </source>
</evidence>
<keyword evidence="2" id="KW-0472">Membrane</keyword>
<dbReference type="Proteomes" id="UP001174909">
    <property type="component" value="Unassembled WGS sequence"/>
</dbReference>
<dbReference type="AlphaFoldDB" id="A0AA35WHK6"/>